<dbReference type="Pfam" id="PF08450">
    <property type="entry name" value="SGL"/>
    <property type="match status" value="1"/>
</dbReference>
<evidence type="ECO:0000259" key="3">
    <source>
        <dbReference type="Pfam" id="PF08450"/>
    </source>
</evidence>
<sequence>MPIDRAVPTIEAQFVRLDDRFDGIDGDFVVERIHTGARKSEGPVWFPAGRYLVWSDIPNSRMLRWDETTGAVGVFREDSGYANGNTIDRQGRLITCEQGNRRVTRTEHDGSITVLADTFDGRPLNSPNDVVVRHDGTIWFTDPPYGIAGGYEGNAAEQEQDGQYVFRLDPSTGDLTVVADDFTRPNGLAFSPDEQRIYVADTRQNPSHIRAFDVLADGTLDGGAIHATCDHGRFDGLRVDTEGRIWAAAWDGVHCFAPDGDLIGKLLVPEPVANLAFGGPKRNLLFITAGRSVYCLRVTFNGALYPLTAVRE</sequence>
<dbReference type="InterPro" id="IPR013658">
    <property type="entry name" value="SGL"/>
</dbReference>
<organism evidence="4 5">
    <name type="scientific">Agromyces neolithicus</name>
    <dbReference type="NCBI Taxonomy" id="269420"/>
    <lineage>
        <taxon>Bacteria</taxon>
        <taxon>Bacillati</taxon>
        <taxon>Actinomycetota</taxon>
        <taxon>Actinomycetes</taxon>
        <taxon>Micrococcales</taxon>
        <taxon>Microbacteriaceae</taxon>
        <taxon>Agromyces</taxon>
    </lineage>
</organism>
<protein>
    <submittedName>
        <fullName evidence="4">SMP-30/gluconolactonase/LRE family protein</fullName>
    </submittedName>
</protein>
<dbReference type="RefSeq" id="WP_344296770.1">
    <property type="nucleotide sequence ID" value="NZ_BAAANJ010000009.1"/>
</dbReference>
<dbReference type="PRINTS" id="PR01790">
    <property type="entry name" value="SMP30FAMILY"/>
</dbReference>
<proteinExistence type="inferred from homology"/>
<dbReference type="EMBL" id="BAAANJ010000009">
    <property type="protein sequence ID" value="GAA1815350.1"/>
    <property type="molecule type" value="Genomic_DNA"/>
</dbReference>
<evidence type="ECO:0000256" key="2">
    <source>
        <dbReference type="ARBA" id="ARBA00022801"/>
    </source>
</evidence>
<keyword evidence="5" id="KW-1185">Reference proteome</keyword>
<comment type="similarity">
    <text evidence="1">Belongs to the SMP-30/CGR1 family.</text>
</comment>
<dbReference type="InterPro" id="IPR051262">
    <property type="entry name" value="SMP-30/CGR1_Lactonase"/>
</dbReference>
<dbReference type="PANTHER" id="PTHR47572:SF4">
    <property type="entry name" value="LACTONASE DRP35"/>
    <property type="match status" value="1"/>
</dbReference>
<dbReference type="PANTHER" id="PTHR47572">
    <property type="entry name" value="LIPOPROTEIN-RELATED"/>
    <property type="match status" value="1"/>
</dbReference>
<evidence type="ECO:0000313" key="5">
    <source>
        <dbReference type="Proteomes" id="UP001500002"/>
    </source>
</evidence>
<accession>A0ABN2MC23</accession>
<gene>
    <name evidence="4" type="ORF">GCM10009749_26350</name>
</gene>
<dbReference type="InterPro" id="IPR011042">
    <property type="entry name" value="6-blade_b-propeller_TolB-like"/>
</dbReference>
<feature type="domain" description="SMP-30/Gluconolactonase/LRE-like region" evidence="3">
    <location>
        <begin position="40"/>
        <end position="289"/>
    </location>
</feature>
<evidence type="ECO:0000256" key="1">
    <source>
        <dbReference type="ARBA" id="ARBA00008853"/>
    </source>
</evidence>
<dbReference type="Proteomes" id="UP001500002">
    <property type="component" value="Unassembled WGS sequence"/>
</dbReference>
<keyword evidence="2" id="KW-0378">Hydrolase</keyword>
<dbReference type="InterPro" id="IPR005511">
    <property type="entry name" value="SMP-30"/>
</dbReference>
<evidence type="ECO:0000313" key="4">
    <source>
        <dbReference type="EMBL" id="GAA1815350.1"/>
    </source>
</evidence>
<reference evidence="4 5" key="1">
    <citation type="journal article" date="2019" name="Int. J. Syst. Evol. Microbiol.">
        <title>The Global Catalogue of Microorganisms (GCM) 10K type strain sequencing project: providing services to taxonomists for standard genome sequencing and annotation.</title>
        <authorList>
            <consortium name="The Broad Institute Genomics Platform"/>
            <consortium name="The Broad Institute Genome Sequencing Center for Infectious Disease"/>
            <person name="Wu L."/>
            <person name="Ma J."/>
        </authorList>
    </citation>
    <scope>NUCLEOTIDE SEQUENCE [LARGE SCALE GENOMIC DNA]</scope>
    <source>
        <strain evidence="4 5">JCM 14322</strain>
    </source>
</reference>
<dbReference type="SUPFAM" id="SSF63829">
    <property type="entry name" value="Calcium-dependent phosphotriesterase"/>
    <property type="match status" value="1"/>
</dbReference>
<dbReference type="Gene3D" id="2.120.10.30">
    <property type="entry name" value="TolB, C-terminal domain"/>
    <property type="match status" value="1"/>
</dbReference>
<name>A0ABN2MC23_9MICO</name>
<comment type="caution">
    <text evidence="4">The sequence shown here is derived from an EMBL/GenBank/DDBJ whole genome shotgun (WGS) entry which is preliminary data.</text>
</comment>